<evidence type="ECO:0000256" key="5">
    <source>
        <dbReference type="ARBA" id="ARBA00022989"/>
    </source>
</evidence>
<comment type="caution">
    <text evidence="8">The sequence shown here is derived from an EMBL/GenBank/DDBJ whole genome shotgun (WGS) entry which is preliminary data.</text>
</comment>
<keyword evidence="5 7" id="KW-1133">Transmembrane helix</keyword>
<evidence type="ECO:0000313" key="8">
    <source>
        <dbReference type="EMBL" id="KFD19806.1"/>
    </source>
</evidence>
<dbReference type="PANTHER" id="PTHR33452:SF1">
    <property type="entry name" value="INNER MEMBRANE PROTEIN YPHA-RELATED"/>
    <property type="match status" value="1"/>
</dbReference>
<protein>
    <submittedName>
        <fullName evidence="8">Putative membrane protein</fullName>
    </submittedName>
</protein>
<feature type="transmembrane region" description="Helical" evidence="7">
    <location>
        <begin position="78"/>
        <end position="97"/>
    </location>
</feature>
<dbReference type="EMBL" id="JMPR01000028">
    <property type="protein sequence ID" value="KFD19806.1"/>
    <property type="molecule type" value="Genomic_DNA"/>
</dbReference>
<evidence type="ECO:0000313" key="9">
    <source>
        <dbReference type="Proteomes" id="UP000028602"/>
    </source>
</evidence>
<evidence type="ECO:0000256" key="2">
    <source>
        <dbReference type="ARBA" id="ARBA00006679"/>
    </source>
</evidence>
<dbReference type="RefSeq" id="WP_025903364.1">
    <property type="nucleotide sequence ID" value="NZ_ATMJ01000020.1"/>
</dbReference>
<accession>A0A085JH60</accession>
<keyword evidence="4 7" id="KW-0812">Transmembrane</keyword>
<evidence type="ECO:0000256" key="1">
    <source>
        <dbReference type="ARBA" id="ARBA00004651"/>
    </source>
</evidence>
<evidence type="ECO:0000256" key="4">
    <source>
        <dbReference type="ARBA" id="ARBA00022692"/>
    </source>
</evidence>
<keyword evidence="6 7" id="KW-0472">Membrane</keyword>
<feature type="transmembrane region" description="Helical" evidence="7">
    <location>
        <begin position="50"/>
        <end position="71"/>
    </location>
</feature>
<dbReference type="InterPro" id="IPR051907">
    <property type="entry name" value="DoxX-like_oxidoreductase"/>
</dbReference>
<feature type="transmembrane region" description="Helical" evidence="7">
    <location>
        <begin position="109"/>
        <end position="127"/>
    </location>
</feature>
<dbReference type="OrthoDB" id="9792760at2"/>
<evidence type="ECO:0000256" key="3">
    <source>
        <dbReference type="ARBA" id="ARBA00022475"/>
    </source>
</evidence>
<gene>
    <name evidence="8" type="primary">yphA</name>
    <name evidence="8" type="ORF">GTPT_1738</name>
</gene>
<sequence length="137" mass="15032">MQYLSLEKYRNGLLLLVRILLMVLFVLFGWEKLTGFTGTIGYMTSVGAPLPAVAAAIAVIVELGFGILIIAGFYTRPLAIVLAVYTVITGLMGHQYWHMTGMDQYMAMINFYKNISIAGGFLALALTGPGKYSIDRK</sequence>
<proteinExistence type="inferred from homology"/>
<dbReference type="Proteomes" id="UP000028602">
    <property type="component" value="Unassembled WGS sequence"/>
</dbReference>
<evidence type="ECO:0000256" key="7">
    <source>
        <dbReference type="SAM" id="Phobius"/>
    </source>
</evidence>
<evidence type="ECO:0000256" key="6">
    <source>
        <dbReference type="ARBA" id="ARBA00023136"/>
    </source>
</evidence>
<dbReference type="Pfam" id="PF07681">
    <property type="entry name" value="DoxX"/>
    <property type="match status" value="1"/>
</dbReference>
<name>A0A085JH60_9GAMM</name>
<keyword evidence="9" id="KW-1185">Reference proteome</keyword>
<dbReference type="InterPro" id="IPR032808">
    <property type="entry name" value="DoxX"/>
</dbReference>
<feature type="transmembrane region" description="Helical" evidence="7">
    <location>
        <begin position="12"/>
        <end position="30"/>
    </location>
</feature>
<reference evidence="8 9" key="1">
    <citation type="submission" date="2014-05" db="EMBL/GenBank/DDBJ databases">
        <title>ATOL: Assembling a taxonomically balanced genome-scale reconstruction of the evolutionary history of the Enterobacteriaceae.</title>
        <authorList>
            <person name="Plunkett G.III."/>
            <person name="Neeno-Eckwall E.C."/>
            <person name="Glasner J.D."/>
            <person name="Perna N.T."/>
        </authorList>
    </citation>
    <scope>NUCLEOTIDE SEQUENCE [LARGE SCALE GENOMIC DNA]</scope>
    <source>
        <strain evidence="8 9">ATCC 33301</strain>
    </source>
</reference>
<dbReference type="GO" id="GO:0005886">
    <property type="term" value="C:plasma membrane"/>
    <property type="evidence" value="ECO:0007669"/>
    <property type="project" value="UniProtKB-SubCell"/>
</dbReference>
<organism evidence="8 9">
    <name type="scientific">Tatumella ptyseos ATCC 33301</name>
    <dbReference type="NCBI Taxonomy" id="1005995"/>
    <lineage>
        <taxon>Bacteria</taxon>
        <taxon>Pseudomonadati</taxon>
        <taxon>Pseudomonadota</taxon>
        <taxon>Gammaproteobacteria</taxon>
        <taxon>Enterobacterales</taxon>
        <taxon>Erwiniaceae</taxon>
        <taxon>Tatumella</taxon>
    </lineage>
</organism>
<dbReference type="AlphaFoldDB" id="A0A085JH60"/>
<comment type="subcellular location">
    <subcellularLocation>
        <location evidence="1">Cell membrane</location>
        <topology evidence="1">Multi-pass membrane protein</topology>
    </subcellularLocation>
</comment>
<dbReference type="eggNOG" id="COG2259">
    <property type="taxonomic scope" value="Bacteria"/>
</dbReference>
<dbReference type="PANTHER" id="PTHR33452">
    <property type="entry name" value="OXIDOREDUCTASE CATD-RELATED"/>
    <property type="match status" value="1"/>
</dbReference>
<keyword evidence="3" id="KW-1003">Cell membrane</keyword>
<comment type="similarity">
    <text evidence="2">Belongs to the DoxX family.</text>
</comment>